<dbReference type="PANTHER" id="PTHR30629:SF2">
    <property type="entry name" value="PROPHAGE INTEGRASE INTS-RELATED"/>
    <property type="match status" value="1"/>
</dbReference>
<evidence type="ECO:0000259" key="6">
    <source>
        <dbReference type="PROSITE" id="PS51898"/>
    </source>
</evidence>
<protein>
    <submittedName>
        <fullName evidence="8">Prophage integrase IntA</fullName>
    </submittedName>
</protein>
<dbReference type="Pfam" id="PF13356">
    <property type="entry name" value="Arm-DNA-bind_3"/>
    <property type="match status" value="1"/>
</dbReference>
<keyword evidence="4" id="KW-0233">DNA recombination</keyword>
<evidence type="ECO:0000313" key="9">
    <source>
        <dbReference type="Proteomes" id="UP000196005"/>
    </source>
</evidence>
<dbReference type="Gene3D" id="3.30.160.390">
    <property type="entry name" value="Integrase, DNA-binding domain"/>
    <property type="match status" value="1"/>
</dbReference>
<dbReference type="CDD" id="cd00801">
    <property type="entry name" value="INT_P4_C"/>
    <property type="match status" value="1"/>
</dbReference>
<name>A0A1Y0HJN4_9BACT</name>
<evidence type="ECO:0000259" key="7">
    <source>
        <dbReference type="PROSITE" id="PS51900"/>
    </source>
</evidence>
<proteinExistence type="inferred from homology"/>
<evidence type="ECO:0000256" key="1">
    <source>
        <dbReference type="ARBA" id="ARBA00008857"/>
    </source>
</evidence>
<dbReference type="Proteomes" id="UP000196005">
    <property type="component" value="Chromosome"/>
</dbReference>
<organism evidence="8 9">
    <name type="scientific">Sulfurospirillum diekertiae</name>
    <dbReference type="NCBI Taxonomy" id="1854492"/>
    <lineage>
        <taxon>Bacteria</taxon>
        <taxon>Pseudomonadati</taxon>
        <taxon>Campylobacterota</taxon>
        <taxon>Epsilonproteobacteria</taxon>
        <taxon>Campylobacterales</taxon>
        <taxon>Sulfurospirillaceae</taxon>
        <taxon>Sulfurospirillum</taxon>
    </lineage>
</organism>
<keyword evidence="2" id="KW-0229">DNA integration</keyword>
<dbReference type="InterPro" id="IPR025166">
    <property type="entry name" value="Integrase_DNA_bind_dom"/>
</dbReference>
<dbReference type="KEGG" id="suls:Sdiek1_0373"/>
<dbReference type="Pfam" id="PF22022">
    <property type="entry name" value="Phage_int_M"/>
    <property type="match status" value="1"/>
</dbReference>
<dbReference type="Gene3D" id="1.10.150.130">
    <property type="match status" value="1"/>
</dbReference>
<dbReference type="EMBL" id="CP021416">
    <property type="protein sequence ID" value="ARU47555.1"/>
    <property type="molecule type" value="Genomic_DNA"/>
</dbReference>
<dbReference type="PANTHER" id="PTHR30629">
    <property type="entry name" value="PROPHAGE INTEGRASE"/>
    <property type="match status" value="1"/>
</dbReference>
<dbReference type="PROSITE" id="PS51898">
    <property type="entry name" value="TYR_RECOMBINASE"/>
    <property type="match status" value="1"/>
</dbReference>
<dbReference type="GO" id="GO:0015074">
    <property type="term" value="P:DNA integration"/>
    <property type="evidence" value="ECO:0007669"/>
    <property type="project" value="UniProtKB-KW"/>
</dbReference>
<accession>A0A1Y0HJN4</accession>
<dbReference type="GO" id="GO:0006310">
    <property type="term" value="P:DNA recombination"/>
    <property type="evidence" value="ECO:0007669"/>
    <property type="project" value="UniProtKB-KW"/>
</dbReference>
<dbReference type="InterPro" id="IPR002104">
    <property type="entry name" value="Integrase_catalytic"/>
</dbReference>
<feature type="domain" description="Tyr recombinase" evidence="6">
    <location>
        <begin position="207"/>
        <end position="389"/>
    </location>
</feature>
<keyword evidence="9" id="KW-1185">Reference proteome</keyword>
<reference evidence="9" key="1">
    <citation type="submission" date="2017-05" db="EMBL/GenBank/DDBJ databases">
        <title>Dechlorination kinetics govern the competition between two new strains of the genus Sulfurospirillum.</title>
        <authorList>
            <person name="Buttet G.F."/>
            <person name="Murray A.M."/>
            <person name="Goris T."/>
            <person name="Burion M."/>
            <person name="Lin B."/>
            <person name="Rolle M."/>
            <person name="Maillard J."/>
        </authorList>
    </citation>
    <scope>NUCLEOTIDE SEQUENCE [LARGE SCALE GENOMIC DNA]</scope>
    <source>
        <strain evidence="9">SL2-1</strain>
    </source>
</reference>
<dbReference type="AlphaFoldDB" id="A0A1Y0HJN4"/>
<dbReference type="Pfam" id="PF00589">
    <property type="entry name" value="Phage_integrase"/>
    <property type="match status" value="1"/>
</dbReference>
<evidence type="ECO:0000256" key="3">
    <source>
        <dbReference type="ARBA" id="ARBA00023125"/>
    </source>
</evidence>
<dbReference type="Gene3D" id="1.10.443.10">
    <property type="entry name" value="Intergrase catalytic core"/>
    <property type="match status" value="1"/>
</dbReference>
<dbReference type="GO" id="GO:0003677">
    <property type="term" value="F:DNA binding"/>
    <property type="evidence" value="ECO:0007669"/>
    <property type="project" value="UniProtKB-UniRule"/>
</dbReference>
<evidence type="ECO:0000313" key="8">
    <source>
        <dbReference type="EMBL" id="ARU47555.1"/>
    </source>
</evidence>
<dbReference type="InterPro" id="IPR053876">
    <property type="entry name" value="Phage_int_M"/>
</dbReference>
<dbReference type="InterPro" id="IPR050808">
    <property type="entry name" value="Phage_Integrase"/>
</dbReference>
<dbReference type="PROSITE" id="PS51900">
    <property type="entry name" value="CB"/>
    <property type="match status" value="1"/>
</dbReference>
<sequence length="403" mass="46850">MASKLLKDLQVRNAKPLEQDYRLTDGEGLYLLVKPNGSKLWRYNYSFENNKYVYSIGKYPEISLERARILHQNAIRLKADGINPVDQKRKAKLEKKLATVNTFKAIAKEWLEKKKRELAEKTFEGVERRVEKNLYPILGDINIREIKKQDVASALKIADLRSPEVASRCLGYAKNIFEYAEDLGVIEFSVISSMTAGKFLTKYENERFAHIKDPKRLKELLIAIDSYSGEYVVRQLLRLLPLVALRPTEARAATWNEIDFEKKIWSIGKERMKMRKDHIVPLSSQALKILEELHPYTKNSKYIFQSPRKSDTPLSDNSINKALSILGFKDEQTGHGFRHIFSTTCHSNLREHQFDSLVIEACLSHKDKNKERDVYNGAKYIPERMQLMQWYANYLDDLKNSKN</sequence>
<dbReference type="InterPro" id="IPR011010">
    <property type="entry name" value="DNA_brk_join_enz"/>
</dbReference>
<dbReference type="InterPro" id="IPR013762">
    <property type="entry name" value="Integrase-like_cat_sf"/>
</dbReference>
<dbReference type="InterPro" id="IPR010998">
    <property type="entry name" value="Integrase_recombinase_N"/>
</dbReference>
<evidence type="ECO:0000256" key="2">
    <source>
        <dbReference type="ARBA" id="ARBA00022908"/>
    </source>
</evidence>
<dbReference type="RefSeq" id="WP_161491968.1">
    <property type="nucleotide sequence ID" value="NZ_CP021416.1"/>
</dbReference>
<evidence type="ECO:0000256" key="4">
    <source>
        <dbReference type="ARBA" id="ARBA00023172"/>
    </source>
</evidence>
<gene>
    <name evidence="8" type="ORF">Sdiek1_0373</name>
</gene>
<dbReference type="SUPFAM" id="SSF56349">
    <property type="entry name" value="DNA breaking-rejoining enzymes"/>
    <property type="match status" value="1"/>
</dbReference>
<dbReference type="InterPro" id="IPR044068">
    <property type="entry name" value="CB"/>
</dbReference>
<comment type="similarity">
    <text evidence="1">Belongs to the 'phage' integrase family.</text>
</comment>
<evidence type="ECO:0000256" key="5">
    <source>
        <dbReference type="PROSITE-ProRule" id="PRU01248"/>
    </source>
</evidence>
<dbReference type="InterPro" id="IPR038488">
    <property type="entry name" value="Integrase_DNA-bd_sf"/>
</dbReference>
<feature type="domain" description="Core-binding (CB)" evidence="7">
    <location>
        <begin position="101"/>
        <end position="181"/>
    </location>
</feature>
<keyword evidence="3 5" id="KW-0238">DNA-binding</keyword>